<accession>A0A098VPZ8</accession>
<proteinExistence type="predicted"/>
<evidence type="ECO:0000313" key="3">
    <source>
        <dbReference type="EMBL" id="KGG51103.1"/>
    </source>
</evidence>
<dbReference type="AlphaFoldDB" id="A0A098VPZ8"/>
<evidence type="ECO:0000313" key="4">
    <source>
        <dbReference type="Proteomes" id="UP000029725"/>
    </source>
</evidence>
<feature type="compositionally biased region" description="Acidic residues" evidence="1">
    <location>
        <begin position="39"/>
        <end position="57"/>
    </location>
</feature>
<dbReference type="RefSeq" id="XP_013237552.1">
    <property type="nucleotide sequence ID" value="XM_013382098.1"/>
</dbReference>
<dbReference type="EMBL" id="JMKJ01000388">
    <property type="protein sequence ID" value="KGG51103.1"/>
    <property type="molecule type" value="Genomic_DNA"/>
</dbReference>
<dbReference type="Proteomes" id="UP000029725">
    <property type="component" value="Unassembled WGS sequence"/>
</dbReference>
<dbReference type="Gene3D" id="3.30.200.20">
    <property type="entry name" value="Phosphorylase Kinase, domain 1"/>
    <property type="match status" value="1"/>
</dbReference>
<comment type="caution">
    <text evidence="3">The sequence shown here is derived from an EMBL/GenBank/DDBJ whole genome shotgun (WGS) entry which is preliminary data.</text>
</comment>
<evidence type="ECO:0000256" key="2">
    <source>
        <dbReference type="SAM" id="SignalP"/>
    </source>
</evidence>
<feature type="chain" id="PRO_5001941923" evidence="2">
    <location>
        <begin position="20"/>
        <end position="175"/>
    </location>
</feature>
<feature type="region of interest" description="Disordered" evidence="1">
    <location>
        <begin position="37"/>
        <end position="57"/>
    </location>
</feature>
<dbReference type="GeneID" id="25260012"/>
<sequence>MKILLFVFLFLLLAALGFCFFEESVLEDSSFPSLFATEGDYDGDESENYDDDGDGGDDDEYSLTLQVSSINPLSEPEGSSDAVIAANRDSFGTLLSLLKSQVSNSDPNAKYKFGRVIGKGSKGVVMEATNRFAGQKVAFTGDFISLFLLFSSSNPIGPTAGGRRDTSHGPSTFGL</sequence>
<gene>
    <name evidence="3" type="ORF">DI09_44p70</name>
</gene>
<organism evidence="3 4">
    <name type="scientific">Mitosporidium daphniae</name>
    <dbReference type="NCBI Taxonomy" id="1485682"/>
    <lineage>
        <taxon>Eukaryota</taxon>
        <taxon>Fungi</taxon>
        <taxon>Fungi incertae sedis</taxon>
        <taxon>Microsporidia</taxon>
        <taxon>Mitosporidium</taxon>
    </lineage>
</organism>
<keyword evidence="2" id="KW-0732">Signal</keyword>
<dbReference type="HOGENOM" id="CLU_1532975_0_0_1"/>
<dbReference type="VEuPathDB" id="MicrosporidiaDB:DI09_44p70"/>
<feature type="signal peptide" evidence="2">
    <location>
        <begin position="1"/>
        <end position="19"/>
    </location>
</feature>
<name>A0A098VPZ8_9MICR</name>
<protein>
    <submittedName>
        <fullName evidence="3">Uncharacterized protein</fullName>
    </submittedName>
</protein>
<keyword evidence="4" id="KW-1185">Reference proteome</keyword>
<reference evidence="3 4" key="1">
    <citation type="submission" date="2014-04" db="EMBL/GenBank/DDBJ databases">
        <title>A new species of microsporidia sheds light on the evolution of extreme parasitism.</title>
        <authorList>
            <person name="Haag K.L."/>
            <person name="James T.Y."/>
            <person name="Larsson R."/>
            <person name="Schaer T.M."/>
            <person name="Refardt D."/>
            <person name="Pombert J.-F."/>
            <person name="Ebert D."/>
        </authorList>
    </citation>
    <scope>NUCLEOTIDE SEQUENCE [LARGE SCALE GENOMIC DNA]</scope>
    <source>
        <strain evidence="3 4">UGP3</strain>
        <tissue evidence="3">Spores</tissue>
    </source>
</reference>
<evidence type="ECO:0000256" key="1">
    <source>
        <dbReference type="SAM" id="MobiDB-lite"/>
    </source>
</evidence>